<dbReference type="SMART" id="SM00490">
    <property type="entry name" value="HELICc"/>
    <property type="match status" value="1"/>
</dbReference>
<dbReference type="PROSITE" id="PS51192">
    <property type="entry name" value="HELICASE_ATP_BIND_1"/>
    <property type="match status" value="1"/>
</dbReference>
<keyword evidence="2" id="KW-0378">Hydrolase</keyword>
<dbReference type="InterPro" id="IPR006935">
    <property type="entry name" value="Helicase/UvrB_N"/>
</dbReference>
<feature type="domain" description="Helicase ATP-binding" evidence="5">
    <location>
        <begin position="215"/>
        <end position="375"/>
    </location>
</feature>
<evidence type="ECO:0000256" key="2">
    <source>
        <dbReference type="ARBA" id="ARBA00022801"/>
    </source>
</evidence>
<accession>A0A3S8NEK3</accession>
<evidence type="ECO:0000259" key="5">
    <source>
        <dbReference type="PROSITE" id="PS51192"/>
    </source>
</evidence>
<dbReference type="Proteomes" id="UP000267912">
    <property type="component" value="Segment"/>
</dbReference>
<keyword evidence="3 7" id="KW-0347">Helicase</keyword>
<dbReference type="Gene3D" id="3.40.50.300">
    <property type="entry name" value="P-loop containing nucleotide triphosphate hydrolases"/>
    <property type="match status" value="2"/>
</dbReference>
<dbReference type="GO" id="GO:0004386">
    <property type="term" value="F:helicase activity"/>
    <property type="evidence" value="ECO:0007669"/>
    <property type="project" value="UniProtKB-KW"/>
</dbReference>
<dbReference type="Pfam" id="PF04851">
    <property type="entry name" value="ResIII"/>
    <property type="match status" value="1"/>
</dbReference>
<evidence type="ECO:0000259" key="6">
    <source>
        <dbReference type="PROSITE" id="PS51194"/>
    </source>
</evidence>
<reference evidence="7" key="1">
    <citation type="journal article" date="2018" name="Environ. Microbiol.">
        <title>New archaeal viruses discovered by metagenomic analysis of viral communities in enrichment cultures.</title>
        <authorList>
            <person name="Liu Y."/>
            <person name="Brandt D."/>
            <person name="Ishino S."/>
            <person name="Ishino Y."/>
            <person name="Koonin E.V."/>
            <person name="Kalinowski J."/>
            <person name="Krupovic M."/>
            <person name="Prangishvili D."/>
        </authorList>
    </citation>
    <scope>NUCLEOTIDE SEQUENCE [LARGE SCALE GENOMIC DNA]</scope>
</reference>
<evidence type="ECO:0000256" key="1">
    <source>
        <dbReference type="ARBA" id="ARBA00022741"/>
    </source>
</evidence>
<dbReference type="InterPro" id="IPR027417">
    <property type="entry name" value="P-loop_NTPase"/>
</dbReference>
<keyword evidence="4" id="KW-0067">ATP-binding</keyword>
<evidence type="ECO:0000256" key="4">
    <source>
        <dbReference type="ARBA" id="ARBA00022840"/>
    </source>
</evidence>
<protein>
    <submittedName>
        <fullName evidence="7">Putative superfamily 2 helicase</fullName>
    </submittedName>
</protein>
<organism evidence="7">
    <name type="scientific">Sulfolobales Beppu filamentous phage 1</name>
    <dbReference type="NCBI Taxonomy" id="2493122"/>
    <lineage>
        <taxon>Viruses</taxon>
        <taxon>Adnaviria</taxon>
        <taxon>Zilligvirae</taxon>
        <taxon>Taleaviricota</taxon>
        <taxon>Tokiviricetes</taxon>
        <taxon>Ligamenvirales</taxon>
        <taxon>Lipothrixviridae</taxon>
        <taxon>Alphalipothrixvirus</taxon>
        <taxon>Alphalipothrixvirus beppuense</taxon>
    </lineage>
</organism>
<proteinExistence type="predicted"/>
<keyword evidence="1" id="KW-0547">Nucleotide-binding</keyword>
<dbReference type="InterPro" id="IPR001650">
    <property type="entry name" value="Helicase_C-like"/>
</dbReference>
<dbReference type="SUPFAM" id="SSF52540">
    <property type="entry name" value="P-loop containing nucleoside triphosphate hydrolases"/>
    <property type="match status" value="2"/>
</dbReference>
<dbReference type="InterPro" id="IPR014001">
    <property type="entry name" value="Helicase_ATP-bd"/>
</dbReference>
<sequence length="617" mass="70820">MEKNKQICVKPAGKLSSTLFEKYLSFFRLIGTFNSETKEWCLNQVKFNIVDPFLLRRNYNAVKEIAELIGFVPSENWEIIVKMVEEKIAKIPRDLTLGDLEAKIVQNEVYLSAEKYHYNEIIEQFQQELCKQIKYFDYKERKYVTRDLCFFNVMGSILRYLRGLHLISERALQQIGFKVKLVNEYNPEISKVNVPSEIFNYQLRSYQVDAISNSLKAIAKVGGALIQLPTGAGKTLIGMTLVKLLMDAGFIKNAFVVVNSKTLAIQWFNVLSKHFDDVGMYTGDEKNYGKVTISTFQSIWSPLNKNAGNDMIESGIMGKFKNTDFVIFDEVHHVPADTFKAVASLNHNIHIGLSATPYREDAYDEVIYGLTSSPVYKLRFSDLLDFLIPPKVYNIRVPVSVNEGLNFLNAVKNAEDDNGFFQLNLYEGEIFGEDETSNKNMKYIDFMKGVLWNDKVWKYAVWLANKLVEKGVYPVIIHSPLETPARYFSEAFNLKLLSGKSEDSERKVILEALNSRALKLCVATTVIDEGVDIPSLQSLIMLYPGGSRVKLIQRIGRLVRKAQGKNNAYVFLFNYMTENEWFNNILERQNEKRLSALKEERAWQIVDVSYREVLQSI</sequence>
<dbReference type="InterPro" id="IPR050615">
    <property type="entry name" value="ATP-dep_DNA_Helicase"/>
</dbReference>
<evidence type="ECO:0000256" key="3">
    <source>
        <dbReference type="ARBA" id="ARBA00022806"/>
    </source>
</evidence>
<dbReference type="PANTHER" id="PTHR11274:SF0">
    <property type="entry name" value="GENERAL TRANSCRIPTION AND DNA REPAIR FACTOR IIH HELICASE SUBUNIT XPB"/>
    <property type="match status" value="1"/>
</dbReference>
<dbReference type="PROSITE" id="PS51194">
    <property type="entry name" value="HELICASE_CTER"/>
    <property type="match status" value="1"/>
</dbReference>
<evidence type="ECO:0000313" key="7">
    <source>
        <dbReference type="EMBL" id="AZI75703.1"/>
    </source>
</evidence>
<gene>
    <name evidence="7" type="ORF">SBFV1_gp02</name>
</gene>
<feature type="domain" description="Helicase C-terminal" evidence="6">
    <location>
        <begin position="424"/>
        <end position="605"/>
    </location>
</feature>
<dbReference type="SMART" id="SM00487">
    <property type="entry name" value="DEXDc"/>
    <property type="match status" value="1"/>
</dbReference>
<dbReference type="PANTHER" id="PTHR11274">
    <property type="entry name" value="RAD25/XP-B DNA REPAIR HELICASE"/>
    <property type="match status" value="1"/>
</dbReference>
<dbReference type="GO" id="GO:0003677">
    <property type="term" value="F:DNA binding"/>
    <property type="evidence" value="ECO:0007669"/>
    <property type="project" value="InterPro"/>
</dbReference>
<dbReference type="GO" id="GO:0005524">
    <property type="term" value="F:ATP binding"/>
    <property type="evidence" value="ECO:0007669"/>
    <property type="project" value="UniProtKB-KW"/>
</dbReference>
<name>A0A3S8NEK3_9VIRU</name>
<dbReference type="Pfam" id="PF00271">
    <property type="entry name" value="Helicase_C"/>
    <property type="match status" value="1"/>
</dbReference>
<dbReference type="EMBL" id="MK064562">
    <property type="protein sequence ID" value="AZI75703.1"/>
    <property type="molecule type" value="Genomic_DNA"/>
</dbReference>
<dbReference type="GO" id="GO:0016787">
    <property type="term" value="F:hydrolase activity"/>
    <property type="evidence" value="ECO:0007669"/>
    <property type="project" value="UniProtKB-KW"/>
</dbReference>